<evidence type="ECO:0000256" key="8">
    <source>
        <dbReference type="ARBA" id="ARBA00048367"/>
    </source>
</evidence>
<keyword evidence="5" id="KW-0067">ATP-binding</keyword>
<dbReference type="PROSITE" id="PS50011">
    <property type="entry name" value="PROTEIN_KINASE_DOM"/>
    <property type="match status" value="1"/>
</dbReference>
<evidence type="ECO:0000256" key="1">
    <source>
        <dbReference type="ARBA" id="ARBA00004123"/>
    </source>
</evidence>
<dbReference type="Gene3D" id="1.10.510.10">
    <property type="entry name" value="Transferase(Phosphotransferase) domain 1"/>
    <property type="match status" value="1"/>
</dbReference>
<evidence type="ECO:0000256" key="9">
    <source>
        <dbReference type="SAM" id="MobiDB-lite"/>
    </source>
</evidence>
<dbReference type="Proteomes" id="UP000243515">
    <property type="component" value="Unassembled WGS sequence"/>
</dbReference>
<dbReference type="Pfam" id="PF16987">
    <property type="entry name" value="KIX_2"/>
    <property type="match status" value="1"/>
</dbReference>
<dbReference type="GO" id="GO:0000082">
    <property type="term" value="P:G1/S transition of mitotic cell cycle"/>
    <property type="evidence" value="ECO:0007669"/>
    <property type="project" value="TreeGrafter"/>
</dbReference>
<dbReference type="GO" id="GO:0030332">
    <property type="term" value="F:cyclin binding"/>
    <property type="evidence" value="ECO:0007669"/>
    <property type="project" value="TreeGrafter"/>
</dbReference>
<dbReference type="EC" id="2.7.11.22" evidence="3"/>
<dbReference type="InterPro" id="IPR050108">
    <property type="entry name" value="CDK"/>
</dbReference>
<evidence type="ECO:0000313" key="11">
    <source>
        <dbReference type="EMBL" id="OXV11468.1"/>
    </source>
</evidence>
<protein>
    <recommendedName>
        <fullName evidence="3">cyclin-dependent kinase</fullName>
        <ecNumber evidence="3">2.7.11.22</ecNumber>
    </recommendedName>
</protein>
<dbReference type="GO" id="GO:0005634">
    <property type="term" value="C:nucleus"/>
    <property type="evidence" value="ECO:0007669"/>
    <property type="project" value="UniProtKB-SubCell"/>
</dbReference>
<keyword evidence="12" id="KW-1185">Reference proteome</keyword>
<evidence type="ECO:0000256" key="2">
    <source>
        <dbReference type="ARBA" id="ARBA00006485"/>
    </source>
</evidence>
<dbReference type="GO" id="GO:0007165">
    <property type="term" value="P:signal transduction"/>
    <property type="evidence" value="ECO:0007669"/>
    <property type="project" value="TreeGrafter"/>
</dbReference>
<dbReference type="InterPro" id="IPR008271">
    <property type="entry name" value="Ser/Thr_kinase_AS"/>
</dbReference>
<evidence type="ECO:0000256" key="5">
    <source>
        <dbReference type="ARBA" id="ARBA00022840"/>
    </source>
</evidence>
<evidence type="ECO:0000256" key="4">
    <source>
        <dbReference type="ARBA" id="ARBA00022741"/>
    </source>
</evidence>
<keyword evidence="6" id="KW-0539">Nucleus</keyword>
<comment type="similarity">
    <text evidence="2">Belongs to the protein kinase superfamily. CMGC Ser/Thr protein kinase family. CDC2/CDKX subfamily.</text>
</comment>
<dbReference type="InterPro" id="IPR036546">
    <property type="entry name" value="MED15_KIX"/>
</dbReference>
<accession>A0A232M554</accession>
<dbReference type="AlphaFoldDB" id="A0A232M554"/>
<evidence type="ECO:0000256" key="6">
    <source>
        <dbReference type="ARBA" id="ARBA00023242"/>
    </source>
</evidence>
<comment type="caution">
    <text evidence="11">The sequence shown here is derived from an EMBL/GenBank/DDBJ whole genome shotgun (WGS) entry which is preliminary data.</text>
</comment>
<dbReference type="PANTHER" id="PTHR24056:SF576">
    <property type="entry name" value="SERINE_THREONINE-PROTEIN KINASE CSK1"/>
    <property type="match status" value="1"/>
</dbReference>
<dbReference type="Gene3D" id="3.30.200.20">
    <property type="entry name" value="Phosphorylase Kinase, domain 1"/>
    <property type="match status" value="1"/>
</dbReference>
<evidence type="ECO:0000256" key="7">
    <source>
        <dbReference type="ARBA" id="ARBA00047811"/>
    </source>
</evidence>
<dbReference type="SMART" id="SM00220">
    <property type="entry name" value="S_TKc"/>
    <property type="match status" value="1"/>
</dbReference>
<evidence type="ECO:0000256" key="3">
    <source>
        <dbReference type="ARBA" id="ARBA00012425"/>
    </source>
</evidence>
<evidence type="ECO:0000259" key="10">
    <source>
        <dbReference type="PROSITE" id="PS50011"/>
    </source>
</evidence>
<organism evidence="11 12">
    <name type="scientific">Elaphomyces granulatus</name>
    <dbReference type="NCBI Taxonomy" id="519963"/>
    <lineage>
        <taxon>Eukaryota</taxon>
        <taxon>Fungi</taxon>
        <taxon>Dikarya</taxon>
        <taxon>Ascomycota</taxon>
        <taxon>Pezizomycotina</taxon>
        <taxon>Eurotiomycetes</taxon>
        <taxon>Eurotiomycetidae</taxon>
        <taxon>Eurotiales</taxon>
        <taxon>Elaphomycetaceae</taxon>
        <taxon>Elaphomyces</taxon>
    </lineage>
</organism>
<dbReference type="InterPro" id="IPR000719">
    <property type="entry name" value="Prot_kinase_dom"/>
</dbReference>
<dbReference type="GO" id="GO:0010389">
    <property type="term" value="P:regulation of G2/M transition of mitotic cell cycle"/>
    <property type="evidence" value="ECO:0007669"/>
    <property type="project" value="TreeGrafter"/>
</dbReference>
<dbReference type="GO" id="GO:0005737">
    <property type="term" value="C:cytoplasm"/>
    <property type="evidence" value="ECO:0007669"/>
    <property type="project" value="TreeGrafter"/>
</dbReference>
<feature type="domain" description="Protein kinase" evidence="10">
    <location>
        <begin position="115"/>
        <end position="390"/>
    </location>
</feature>
<dbReference type="GO" id="GO:0005524">
    <property type="term" value="F:ATP binding"/>
    <property type="evidence" value="ECO:0007669"/>
    <property type="project" value="UniProtKB-KW"/>
</dbReference>
<proteinExistence type="inferred from homology"/>
<dbReference type="SUPFAM" id="SSF56112">
    <property type="entry name" value="Protein kinase-like (PK-like)"/>
    <property type="match status" value="1"/>
</dbReference>
<dbReference type="PANTHER" id="PTHR24056">
    <property type="entry name" value="CELL DIVISION PROTEIN KINASE"/>
    <property type="match status" value="1"/>
</dbReference>
<sequence>MVEDNWRATLGFTGRLTTIQSILQRYLSHHYPSTAAYKRESPSASHAEAQSHAKLYESKAYGEAASKEEYERICQNAIDEIEATNSVVPATSSPQQLEDVSEGESPTGGIDIGEFKNCLYHADGLLSTIYRSRSKDGQLVALKVTTPHLMTRPHDSRREVKILREAASVHVIALLSVFEVAGGRLIIIFPFMKYNLDTLLHRDALTGAQVKSHLQDMFRALSYVHSLGVIHRDVKPSNILLNSPAGPAYLADFGISWKDGVSSSEPATEKIIDVGTTCYRPPELLFGSREYDTSLDLWAAGCVVAETVEVNHKPLFDSGPLGSELSLIQSIFKTLGTPDEEMWPTLEEIVRLPHWGKVEFYQYPPKRWEDILKGASTQGRDLMYVTSHNT</sequence>
<dbReference type="OrthoDB" id="413582at2759"/>
<reference evidence="11 12" key="1">
    <citation type="journal article" date="2015" name="Environ. Microbiol.">
        <title>Metagenome sequence of Elaphomyces granulatus from sporocarp tissue reveals Ascomycota ectomycorrhizal fingerprints of genome expansion and a Proteobacteria-rich microbiome.</title>
        <authorList>
            <person name="Quandt C.A."/>
            <person name="Kohler A."/>
            <person name="Hesse C.N."/>
            <person name="Sharpton T.J."/>
            <person name="Martin F."/>
            <person name="Spatafora J.W."/>
        </authorList>
    </citation>
    <scope>NUCLEOTIDE SEQUENCE [LARGE SCALE GENOMIC DNA]</scope>
    <source>
        <strain evidence="11 12">OSC145934</strain>
    </source>
</reference>
<dbReference type="PROSITE" id="PS00108">
    <property type="entry name" value="PROTEIN_KINASE_ST"/>
    <property type="match status" value="1"/>
</dbReference>
<feature type="region of interest" description="Disordered" evidence="9">
    <location>
        <begin position="86"/>
        <end position="106"/>
    </location>
</feature>
<dbReference type="Pfam" id="PF00069">
    <property type="entry name" value="Pkinase"/>
    <property type="match status" value="1"/>
</dbReference>
<dbReference type="InterPro" id="IPR011009">
    <property type="entry name" value="Kinase-like_dom_sf"/>
</dbReference>
<comment type="catalytic activity">
    <reaction evidence="7">
        <text>L-threonyl-[protein] + ATP = O-phospho-L-threonyl-[protein] + ADP + H(+)</text>
        <dbReference type="Rhea" id="RHEA:46608"/>
        <dbReference type="Rhea" id="RHEA-COMP:11060"/>
        <dbReference type="Rhea" id="RHEA-COMP:11605"/>
        <dbReference type="ChEBI" id="CHEBI:15378"/>
        <dbReference type="ChEBI" id="CHEBI:30013"/>
        <dbReference type="ChEBI" id="CHEBI:30616"/>
        <dbReference type="ChEBI" id="CHEBI:61977"/>
        <dbReference type="ChEBI" id="CHEBI:456216"/>
        <dbReference type="EC" id="2.7.11.22"/>
    </reaction>
</comment>
<dbReference type="GO" id="GO:0004693">
    <property type="term" value="F:cyclin-dependent protein serine/threonine kinase activity"/>
    <property type="evidence" value="ECO:0007669"/>
    <property type="project" value="UniProtKB-EC"/>
</dbReference>
<keyword evidence="4" id="KW-0547">Nucleotide-binding</keyword>
<feature type="compositionally biased region" description="Polar residues" evidence="9">
    <location>
        <begin position="86"/>
        <end position="98"/>
    </location>
</feature>
<dbReference type="GO" id="GO:0010468">
    <property type="term" value="P:regulation of gene expression"/>
    <property type="evidence" value="ECO:0007669"/>
    <property type="project" value="TreeGrafter"/>
</dbReference>
<evidence type="ECO:0000313" key="12">
    <source>
        <dbReference type="Proteomes" id="UP000243515"/>
    </source>
</evidence>
<name>A0A232M554_9EURO</name>
<comment type="catalytic activity">
    <reaction evidence="8">
        <text>L-seryl-[protein] + ATP = O-phospho-L-seryl-[protein] + ADP + H(+)</text>
        <dbReference type="Rhea" id="RHEA:17989"/>
        <dbReference type="Rhea" id="RHEA-COMP:9863"/>
        <dbReference type="Rhea" id="RHEA-COMP:11604"/>
        <dbReference type="ChEBI" id="CHEBI:15378"/>
        <dbReference type="ChEBI" id="CHEBI:29999"/>
        <dbReference type="ChEBI" id="CHEBI:30616"/>
        <dbReference type="ChEBI" id="CHEBI:83421"/>
        <dbReference type="ChEBI" id="CHEBI:456216"/>
        <dbReference type="EC" id="2.7.11.22"/>
    </reaction>
</comment>
<gene>
    <name evidence="11" type="ORF">Egran_00771</name>
</gene>
<dbReference type="GO" id="GO:0000307">
    <property type="term" value="C:cyclin-dependent protein kinase holoenzyme complex"/>
    <property type="evidence" value="ECO:0007669"/>
    <property type="project" value="TreeGrafter"/>
</dbReference>
<dbReference type="EMBL" id="NPHW01002456">
    <property type="protein sequence ID" value="OXV11468.1"/>
    <property type="molecule type" value="Genomic_DNA"/>
</dbReference>
<comment type="subcellular location">
    <subcellularLocation>
        <location evidence="1">Nucleus</location>
    </subcellularLocation>
</comment>